<comment type="caution">
    <text evidence="3 4">Lacks conserved residue(s) required for the propagation of feature annotation.</text>
</comment>
<dbReference type="PANTHER" id="PTHR21724">
    <property type="entry name" value="SHKT DOMAIN-CONTAINING PROTEIN"/>
    <property type="match status" value="1"/>
</dbReference>
<feature type="signal peptide" evidence="4">
    <location>
        <begin position="1"/>
        <end position="16"/>
    </location>
</feature>
<dbReference type="GO" id="GO:0016020">
    <property type="term" value="C:membrane"/>
    <property type="evidence" value="ECO:0007669"/>
    <property type="project" value="UniProtKB-SubCell"/>
</dbReference>
<keyword evidence="6" id="KW-1185">Reference proteome</keyword>
<feature type="chain" id="PRO_5042620815" evidence="4">
    <location>
        <begin position="17"/>
        <end position="735"/>
    </location>
</feature>
<dbReference type="Pfam" id="PF01549">
    <property type="entry name" value="ShK"/>
    <property type="match status" value="4"/>
</dbReference>
<dbReference type="InterPro" id="IPR036734">
    <property type="entry name" value="Neur_chan_lig-bd_sf"/>
</dbReference>
<dbReference type="PROSITE" id="PS51670">
    <property type="entry name" value="SHKT"/>
    <property type="match status" value="3"/>
</dbReference>
<evidence type="ECO:0000256" key="4">
    <source>
        <dbReference type="RuleBase" id="RU000687"/>
    </source>
</evidence>
<dbReference type="InterPro" id="IPR018000">
    <property type="entry name" value="Neurotransmitter_ion_chnl_CS"/>
</dbReference>
<dbReference type="SUPFAM" id="SSF63712">
    <property type="entry name" value="Nicotinic receptor ligand binding domain-like"/>
    <property type="match status" value="1"/>
</dbReference>
<reference evidence="5" key="2">
    <citation type="submission" date="2022-06" db="UniProtKB">
        <authorList>
            <consortium name="EnsemblMetazoa"/>
        </authorList>
    </citation>
    <scope>IDENTIFICATION</scope>
    <source>
        <strain evidence="5">PS312</strain>
    </source>
</reference>
<keyword evidence="4" id="KW-0407">Ion channel</keyword>
<protein>
    <submittedName>
        <fullName evidence="5">Transmembrane ion channel</fullName>
    </submittedName>
</protein>
<dbReference type="EnsemblMetazoa" id="PPA17946.1">
    <property type="protein sequence ID" value="PPA17946.1"/>
    <property type="gene ID" value="WBGene00107500"/>
</dbReference>
<dbReference type="GO" id="GO:0004888">
    <property type="term" value="F:transmembrane signaling receptor activity"/>
    <property type="evidence" value="ECO:0007669"/>
    <property type="project" value="InterPro"/>
</dbReference>
<dbReference type="PROSITE" id="PS00236">
    <property type="entry name" value="NEUROTR_ION_CHANNEL"/>
    <property type="match status" value="1"/>
</dbReference>
<name>A0A2A6C9G2_PRIPA</name>
<sequence length="735" mass="82039">MRSAILLLFLAASVAAFGWGSKEDCKDRTKEDKCLKAFDMKEKCWLLENRKEMLDCQVTCGTCDNFSCQNPFPENVVNCTSLMTQCDDPSFSQFMKEKCPYTCGRCDEKNSMLCHDVANVLTCQSVKNYCNSVDFYDLMSQQCASTCNRCPDGYGGTIGGTCRDHARDCLVKSHLCNAPAYSGLMARACAKTCNKCNACEDATLLCGYWVSKGFCSSMHYSNDIKRAYCRRSCNMCSGVKPGIPGIPGIPGNPAYPYGTNQGTGIPGNQGIPGNPAYPYGANQGNMGQGLGQSMIPTGLGVNQSIAEVLMMSLLKGYDKKLAPFENEAANVTIFVQSVSLIDLNEPSHTAQLIVGHREAWTDPRLTWDPLAFGNITTIAVAEDDVWLPPVTMYNVVTRKSLFAANISNTIRIWSTGDVLWSMPVMVKAVCIMRVEYFPFDSQTCKLRHTSPVSSTAEIRLVVGDMPGAVFGNAEWVPFKPLRMYVTSYDEWDQTRDELVLEISFSRNFTYYLIVSVVPYMILSLLSVAGAFKAEASTEIVGSYEFMLTVLLVTTSAMIIALLLSALRRTKLDGKAPTTPSRLLFRLLLVKQIPFEETSVIHPPTEIKEHFLLLQASRQARYDADEANEEIEPYGREAKREDKCEGEIQGGMYMLISTRSREVYGMLRDYARLRHGTHETHRAKMRADWVSSEWLRIFSRLRLIFIAAFEIALVCLLISFLHNAWTETNVGHLFDL</sequence>
<dbReference type="InterPro" id="IPR003582">
    <property type="entry name" value="ShKT_dom"/>
</dbReference>
<evidence type="ECO:0000313" key="6">
    <source>
        <dbReference type="Proteomes" id="UP000005239"/>
    </source>
</evidence>
<dbReference type="Gene3D" id="1.10.10.1870">
    <property type="entry name" value="ShTK domain-like"/>
    <property type="match status" value="2"/>
</dbReference>
<dbReference type="Gene3D" id="1.10.10.1940">
    <property type="match status" value="1"/>
</dbReference>
<dbReference type="AlphaFoldDB" id="A0A2A6C9G2"/>
<dbReference type="SMART" id="SM00254">
    <property type="entry name" value="ShKT"/>
    <property type="match status" value="4"/>
</dbReference>
<gene>
    <name evidence="5" type="primary">WBGene00107500</name>
</gene>
<proteinExistence type="inferred from homology"/>
<dbReference type="PRINTS" id="PR00252">
    <property type="entry name" value="NRIONCHANNEL"/>
</dbReference>
<dbReference type="InterPro" id="IPR006202">
    <property type="entry name" value="Neur_chan_lig-bd"/>
</dbReference>
<keyword evidence="4" id="KW-1133">Transmembrane helix</keyword>
<evidence type="ECO:0000256" key="1">
    <source>
        <dbReference type="ARBA" id="ARBA00004141"/>
    </source>
</evidence>
<feature type="transmembrane region" description="Helical" evidence="4">
    <location>
        <begin position="543"/>
        <end position="566"/>
    </location>
</feature>
<accession>A0A8R1YEQ8</accession>
<comment type="subcellular location">
    <subcellularLocation>
        <location evidence="1">Membrane</location>
        <topology evidence="1">Multi-pass membrane protein</topology>
    </subcellularLocation>
</comment>
<dbReference type="PANTHER" id="PTHR21724:SF109">
    <property type="entry name" value="SHKT DOMAIN-CONTAINING PROTEIN"/>
    <property type="match status" value="1"/>
</dbReference>
<keyword evidence="4" id="KW-0813">Transport</keyword>
<organism evidence="5 6">
    <name type="scientific">Pristionchus pacificus</name>
    <name type="common">Parasitic nematode worm</name>
    <dbReference type="NCBI Taxonomy" id="54126"/>
    <lineage>
        <taxon>Eukaryota</taxon>
        <taxon>Metazoa</taxon>
        <taxon>Ecdysozoa</taxon>
        <taxon>Nematoda</taxon>
        <taxon>Chromadorea</taxon>
        <taxon>Rhabditida</taxon>
        <taxon>Rhabditina</taxon>
        <taxon>Diplogasteromorpha</taxon>
        <taxon>Diplogasteroidea</taxon>
        <taxon>Neodiplogasteridae</taxon>
        <taxon>Pristionchus</taxon>
    </lineage>
</organism>
<keyword evidence="4" id="KW-0406">Ion transport</keyword>
<dbReference type="Proteomes" id="UP000005239">
    <property type="component" value="Unassembled WGS sequence"/>
</dbReference>
<evidence type="ECO:0000256" key="3">
    <source>
        <dbReference type="PROSITE-ProRule" id="PRU01005"/>
    </source>
</evidence>
<dbReference type="CDD" id="cd18989">
    <property type="entry name" value="LGIC_ECD_cation"/>
    <property type="match status" value="1"/>
</dbReference>
<comment type="similarity">
    <text evidence="4">Belongs to the ligand-gated ion channel (TC 1.A.9) family.</text>
</comment>
<feature type="transmembrane region" description="Helical" evidence="4">
    <location>
        <begin position="508"/>
        <end position="531"/>
    </location>
</feature>
<feature type="transmembrane region" description="Helical" evidence="4">
    <location>
        <begin position="702"/>
        <end position="724"/>
    </location>
</feature>
<reference evidence="6" key="1">
    <citation type="journal article" date="2008" name="Nat. Genet.">
        <title>The Pristionchus pacificus genome provides a unique perspective on nematode lifestyle and parasitism.</title>
        <authorList>
            <person name="Dieterich C."/>
            <person name="Clifton S.W."/>
            <person name="Schuster L.N."/>
            <person name="Chinwalla A."/>
            <person name="Delehaunty K."/>
            <person name="Dinkelacker I."/>
            <person name="Fulton L."/>
            <person name="Fulton R."/>
            <person name="Godfrey J."/>
            <person name="Minx P."/>
            <person name="Mitreva M."/>
            <person name="Roeseler W."/>
            <person name="Tian H."/>
            <person name="Witte H."/>
            <person name="Yang S.P."/>
            <person name="Wilson R.K."/>
            <person name="Sommer R.J."/>
        </authorList>
    </citation>
    <scope>NUCLEOTIDE SEQUENCE [LARGE SCALE GENOMIC DNA]</scope>
    <source>
        <strain evidence="6">PS312</strain>
    </source>
</reference>
<dbReference type="GO" id="GO:0045087">
    <property type="term" value="P:innate immune response"/>
    <property type="evidence" value="ECO:0000318"/>
    <property type="project" value="GO_Central"/>
</dbReference>
<evidence type="ECO:0000313" key="5">
    <source>
        <dbReference type="EnsemblMetazoa" id="PPA17946.1"/>
    </source>
</evidence>
<dbReference type="GO" id="GO:0005230">
    <property type="term" value="F:extracellular ligand-gated monoatomic ion channel activity"/>
    <property type="evidence" value="ECO:0007669"/>
    <property type="project" value="InterPro"/>
</dbReference>
<evidence type="ECO:0000256" key="2">
    <source>
        <dbReference type="ARBA" id="ARBA00023136"/>
    </source>
</evidence>
<accession>A0A2A6C9G2</accession>
<dbReference type="Gene3D" id="2.70.170.10">
    <property type="entry name" value="Neurotransmitter-gated ion-channel ligand-binding domain"/>
    <property type="match status" value="1"/>
</dbReference>
<keyword evidence="2 4" id="KW-0472">Membrane</keyword>
<keyword evidence="4" id="KW-0732">Signal</keyword>
<keyword evidence="4" id="KW-0812">Transmembrane</keyword>
<dbReference type="Pfam" id="PF02931">
    <property type="entry name" value="Neur_chan_LBD"/>
    <property type="match status" value="1"/>
</dbReference>
<dbReference type="InterPro" id="IPR006201">
    <property type="entry name" value="Neur_channel"/>
</dbReference>